<dbReference type="SUPFAM" id="SSF81296">
    <property type="entry name" value="E set domains"/>
    <property type="match status" value="4"/>
</dbReference>
<dbReference type="InterPro" id="IPR026444">
    <property type="entry name" value="Secre_tail"/>
</dbReference>
<evidence type="ECO:0000256" key="1">
    <source>
        <dbReference type="ARBA" id="ARBA00022729"/>
    </source>
</evidence>
<feature type="domain" description="IPT/TIG" evidence="3">
    <location>
        <begin position="491"/>
        <end position="576"/>
    </location>
</feature>
<protein>
    <submittedName>
        <fullName evidence="4">T9SS type A sorting domain-containing protein</fullName>
    </submittedName>
</protein>
<sequence>MKLRFLLILLVLFTLVRPLQAQISIKSISPSSGPANTAVTINGSGFNAAIDKNLIYFGTIKANVTSASTSSITVTVPAGATYSALSVLNTATNLKALSSQYFNVTFPVKQLITASNFDITDTLNVQDKYSVAAIGDLDGNGRADLLVGDYDTNSILIFPNQGNLNKLNANTFSAKIVLPTTSGAQKIEIEDMDGDGKPDIVVLLNNELVIFKNNASGALTTASFQLVAINTPARNFLAVADMDSDGKPDIITVTMNPDITFNITILKNTATAGTFSTASFVVASSFRAEAFSGNELLIRDLNGDNRPEIMFAGGAYNYTPIYQNLTDGTGLNNASFRETRLGVGKTTGGVAVADIDGDNKPDILYTGSDENVMYVFKNATDGGIFNTTSFILKDKIYCGLNPVGIKTADFDGDGKVDVAVVNRQERSLNIFKNIATGTSSGWFAERIVSKLDASPSQVYTADLNNDNTADLVVTNWGRATITLIKNKPAVIPRIRSFSPLAGSVGSTIAVSGENFGTDAANILVYFDSRRAEVTTVSETSISVKVPPGVTYSRIGVTLISEKRTAWSSNSFKSTFPAKKLIEKRDFKLVQLSLPNVGNYSSIKFGDFDGDGFVDMVYLQSDAKYGLIVRRNKGTNAAIDCSTFEVKELNLASGLPYPFWFNYFLKDVNNDGLPDIVLSTTNNAEPNSHVYLNTSTKGNISFGELNSFANFDGIQAVEDIDNDGRLDYVTASGIFRNRLTENETRVPYKNYVRFYGQPNSFSLDQLMDVDGDGKIDAFSGSSSTGFYIRKNAGQPGIISDSTFSFKKIQSVVNPYGTYSGYVIQDLNDDGKLDVVTNGSYYQNISTKDSVSFKPASKLHEWVASTGYADINGDGLTDLLLPKDGNMLTQQDTTLIFPNSALPGQSPAYKKSTAFAFNYGLETDNFHTAYFQGVEDINNDGKPDIIFHDNGILYIFENHIGELETDAPLTISAISPLFGSINSDVKLTVENLSGQAGRNQVYFGTQKATIKSIIGNTLTVSVPAGAAYGPISVLDTLTKLSAYSKKSFDVMAGDGKGADFNAGSLKPFKSLLTFKQYANMKFFFRDIDNDAEKELIFFSDAGDYKSRVETIYKLSGKDEFNNPINLTPAHSIKFVEYSTQSTLADLNGDNKPELLGVDNNGITSGLISIYPNTSSVACGIGFIKTTPRQLASSSDYIVTDINNDGKPDIIGFNMYIGLNQSKRGDISFSPFKLIRMDLQEQGYDRISGLVVKDIDGDGRADVVVNTGADVFIYRNTGGTADTVTFAKPFILLKAGGGGITADDLDGDGKFELITASQLNEIAIYKNIGSPGVINAGTFMAKVALPEKYVYSSTVAVADMDGDGKPDIVYAEGTDKNLILFRNKITAGVIDSAAFANRAQYEMDDVISNMIVDDYNNDGRPDILLTTGSATTGFLQNNIQSSGIEILTTTNALAYTANEQAVAVDSTLKLVNTSANKIVSAKISITSNYAPDKDKLTFVANSSTTGNVTSAYDATTGILSLISAGGTASLEQWQASLRAVYFESTTSTPLGRQITFTASTSAAENSAGRLIIVKVIPPPTVVTFLPVKATKNTIVTIKGSGFKNVTTVTFGGVNASSFTILSDTVLTAVVDTGNNGSIVLTSKYGTGQLAGFNYVPLPVISPAGPVTIAPGSSIVLKVNAVDGISYQWSKDGTDIIPGTGSAYTANEGGSYTVKTVLNGQLLVSAPVVVSTLFTLPPSNFLVASTSASCKGANNGTINVIATLNLNYTALLTGAGISKNISFNQASVFDNLAAGTYNLCITVAGQSTYQQCYTLVVTEPKDISLYATLSPDNKRVTLNLSGSDIYHIQLNGVTNTTADSIVTVDLAYGQNSIRITSDRLCHGIIEKIFNLSDNLIPYPNPFDNTVYINLSDRQISAATAEVYSAMGLLVYKKQFNNPSNVIQIDMPALKLPGIYTLKLLTNGEQKVFKILKK</sequence>
<dbReference type="SUPFAM" id="SSF69318">
    <property type="entry name" value="Integrin alpha N-terminal domain"/>
    <property type="match status" value="3"/>
</dbReference>
<feature type="signal peptide" evidence="2">
    <location>
        <begin position="1"/>
        <end position="21"/>
    </location>
</feature>
<proteinExistence type="predicted"/>
<dbReference type="Pfam" id="PF18962">
    <property type="entry name" value="Por_Secre_tail"/>
    <property type="match status" value="1"/>
</dbReference>
<dbReference type="Gene3D" id="2.130.10.130">
    <property type="entry name" value="Integrin alpha, N-terminal"/>
    <property type="match status" value="3"/>
</dbReference>
<dbReference type="InterPro" id="IPR028994">
    <property type="entry name" value="Integrin_alpha_N"/>
</dbReference>
<dbReference type="PANTHER" id="PTHR44103:SF1">
    <property type="entry name" value="PROPROTEIN CONVERTASE P"/>
    <property type="match status" value="1"/>
</dbReference>
<evidence type="ECO:0000313" key="4">
    <source>
        <dbReference type="EMBL" id="TFF35668.1"/>
    </source>
</evidence>
<dbReference type="Pfam" id="PF13517">
    <property type="entry name" value="FG-GAP_3"/>
    <property type="match status" value="5"/>
</dbReference>
<feature type="domain" description="IPT/TIG" evidence="3">
    <location>
        <begin position="966"/>
        <end position="1049"/>
    </location>
</feature>
<evidence type="ECO:0000259" key="3">
    <source>
        <dbReference type="SMART" id="SM00429"/>
    </source>
</evidence>
<organism evidence="4 5">
    <name type="scientific">Mucilaginibacter psychrotolerans</name>
    <dbReference type="NCBI Taxonomy" id="1524096"/>
    <lineage>
        <taxon>Bacteria</taxon>
        <taxon>Pseudomonadati</taxon>
        <taxon>Bacteroidota</taxon>
        <taxon>Sphingobacteriia</taxon>
        <taxon>Sphingobacteriales</taxon>
        <taxon>Sphingobacteriaceae</taxon>
        <taxon>Mucilaginibacter</taxon>
    </lineage>
</organism>
<reference evidence="4 5" key="1">
    <citation type="journal article" date="2017" name="Int. J. Syst. Evol. Microbiol.">
        <title>Mucilaginibacterpsychrotolerans sp. nov., isolated from peatlands.</title>
        <authorList>
            <person name="Deng Y."/>
            <person name="Shen L."/>
            <person name="Xu B."/>
            <person name="Liu Y."/>
            <person name="Gu Z."/>
            <person name="Liu H."/>
            <person name="Zhou Y."/>
        </authorList>
    </citation>
    <scope>NUCLEOTIDE SEQUENCE [LARGE SCALE GENOMIC DNA]</scope>
    <source>
        <strain evidence="4 5">NH7-4</strain>
    </source>
</reference>
<feature type="domain" description="IPT/TIG" evidence="3">
    <location>
        <begin position="24"/>
        <end position="104"/>
    </location>
</feature>
<accession>A0A4Y8S9L9</accession>
<dbReference type="OrthoDB" id="1110382at2"/>
<dbReference type="InterPro" id="IPR013783">
    <property type="entry name" value="Ig-like_fold"/>
</dbReference>
<dbReference type="Gene3D" id="2.60.40.10">
    <property type="entry name" value="Immunoglobulins"/>
    <property type="match status" value="4"/>
</dbReference>
<gene>
    <name evidence="4" type="ORF">E2R66_18360</name>
</gene>
<dbReference type="NCBIfam" id="TIGR04183">
    <property type="entry name" value="Por_Secre_tail"/>
    <property type="match status" value="1"/>
</dbReference>
<dbReference type="InterPro" id="IPR014756">
    <property type="entry name" value="Ig_E-set"/>
</dbReference>
<evidence type="ECO:0000313" key="5">
    <source>
        <dbReference type="Proteomes" id="UP000297540"/>
    </source>
</evidence>
<dbReference type="Proteomes" id="UP000297540">
    <property type="component" value="Unassembled WGS sequence"/>
</dbReference>
<keyword evidence="1 2" id="KW-0732">Signal</keyword>
<keyword evidence="5" id="KW-1185">Reference proteome</keyword>
<name>A0A4Y8S9L9_9SPHI</name>
<dbReference type="PANTHER" id="PTHR44103">
    <property type="entry name" value="PROPROTEIN CONVERTASE P"/>
    <property type="match status" value="1"/>
</dbReference>
<evidence type="ECO:0000256" key="2">
    <source>
        <dbReference type="SAM" id="SignalP"/>
    </source>
</evidence>
<comment type="caution">
    <text evidence="4">The sequence shown here is derived from an EMBL/GenBank/DDBJ whole genome shotgun (WGS) entry which is preliminary data.</text>
</comment>
<dbReference type="SMART" id="SM00429">
    <property type="entry name" value="IPT"/>
    <property type="match status" value="3"/>
</dbReference>
<dbReference type="Pfam" id="PF01833">
    <property type="entry name" value="TIG"/>
    <property type="match status" value="4"/>
</dbReference>
<dbReference type="RefSeq" id="WP_133233247.1">
    <property type="nucleotide sequence ID" value="NZ_SOZE01000020.1"/>
</dbReference>
<feature type="chain" id="PRO_5021294702" evidence="2">
    <location>
        <begin position="22"/>
        <end position="1969"/>
    </location>
</feature>
<dbReference type="EMBL" id="SOZE01000020">
    <property type="protein sequence ID" value="TFF35668.1"/>
    <property type="molecule type" value="Genomic_DNA"/>
</dbReference>
<dbReference type="InterPro" id="IPR013517">
    <property type="entry name" value="FG-GAP"/>
</dbReference>
<dbReference type="InterPro" id="IPR002909">
    <property type="entry name" value="IPT_dom"/>
</dbReference>